<comment type="caution">
    <text evidence="9">The sequence shown here is derived from an EMBL/GenBank/DDBJ whole genome shotgun (WGS) entry which is preliminary data.</text>
</comment>
<dbReference type="EC" id="2.4.1.-" evidence="7"/>
<evidence type="ECO:0000313" key="10">
    <source>
        <dbReference type="Proteomes" id="UP001154282"/>
    </source>
</evidence>
<protein>
    <recommendedName>
        <fullName evidence="7">Glycosyltransferase</fullName>
        <ecNumber evidence="7">2.4.1.-</ecNumber>
    </recommendedName>
</protein>
<name>A0AAV0RIT6_9ROSI</name>
<dbReference type="PANTHER" id="PTHR48047:SF45">
    <property type="entry name" value="SCOPOLETIN GLUCOSYLTRANSFERASE-LIKE"/>
    <property type="match status" value="1"/>
</dbReference>
<dbReference type="CDD" id="cd03784">
    <property type="entry name" value="GT1_Gtf-like"/>
    <property type="match status" value="1"/>
</dbReference>
<evidence type="ECO:0000256" key="7">
    <source>
        <dbReference type="RuleBase" id="RU362057"/>
    </source>
</evidence>
<evidence type="ECO:0000256" key="3">
    <source>
        <dbReference type="ARBA" id="ARBA00022676"/>
    </source>
</evidence>
<dbReference type="GO" id="GO:0047213">
    <property type="term" value="F:anthocyanidin 3-O-glucosyltransferase activity"/>
    <property type="evidence" value="ECO:0007669"/>
    <property type="project" value="UniProtKB-EC"/>
</dbReference>
<accession>A0AAV0RIT6</accession>
<dbReference type="FunFam" id="3.40.50.2000:FF:000047">
    <property type="entry name" value="Glycosyltransferase"/>
    <property type="match status" value="1"/>
</dbReference>
<proteinExistence type="inferred from homology"/>
<keyword evidence="10" id="KW-1185">Reference proteome</keyword>
<reference evidence="9" key="1">
    <citation type="submission" date="2022-08" db="EMBL/GenBank/DDBJ databases">
        <authorList>
            <person name="Gutierrez-Valencia J."/>
        </authorList>
    </citation>
    <scope>NUCLEOTIDE SEQUENCE</scope>
</reference>
<gene>
    <name evidence="9" type="ORF">LITE_LOCUS48357</name>
</gene>
<dbReference type="AlphaFoldDB" id="A0AAV0RIT6"/>
<sequence length="472" mass="51627">MASRQQLHVYFFPFMAHGHMIPAVDMAKLFASRGVTATIVTTPLNAPLFSKTIKTHPEIRIRTLDFPAAEVGLPAGCENVDFITSRNLGREAMSKFFLATTLLREPLEKLLDHDRPDCLVADMFFPWSTDSAARFGVPRLLFHGTGFFALSAMAAVAAHQPYNRVASDTDPFVLPGLPHEIRLTKRQGGESDFMSEFFRRVREANSGGYGTLVNSFYELEPAYVDHYGTVLGRKAWHVGPVSLANADVDDKASRGGGGGGRQAVVDQDHQIWKWLDAKEQNAVVYICFGSVANFGAEQMREIAIGIEASGRDFVWVVRGGELPEGFEARTEGRGMVIRGWAPQVLILEHEAVGAFVTHCGWNSTLEGIAAGLPMVTWPVSAEQFYNEKLVTEVVGIGVGVGAEQAAVYGATVESGKVERAVRRIMSTGDEEVAEMRRRAKDLGETARRAVEEGGSSHADLGDLIEELKSRRG</sequence>
<feature type="region of interest" description="Disordered" evidence="8">
    <location>
        <begin position="443"/>
        <end position="472"/>
    </location>
</feature>
<dbReference type="PROSITE" id="PS00375">
    <property type="entry name" value="UDPGT"/>
    <property type="match status" value="1"/>
</dbReference>
<comment type="catalytic activity">
    <reaction evidence="5">
        <text>an anthocyanidin + UDP-alpha-D-glucose + H(+) = an anthocyanidin 3-O-beta-D-glucoside + UDP</text>
        <dbReference type="Rhea" id="RHEA:20093"/>
        <dbReference type="ChEBI" id="CHEBI:15378"/>
        <dbReference type="ChEBI" id="CHEBI:16307"/>
        <dbReference type="ChEBI" id="CHEBI:58223"/>
        <dbReference type="ChEBI" id="CHEBI:58885"/>
        <dbReference type="ChEBI" id="CHEBI:143576"/>
        <dbReference type="EC" id="2.4.1.115"/>
    </reaction>
</comment>
<comment type="pathway">
    <text evidence="1">Pigment biosynthesis; anthocyanin biosynthesis.</text>
</comment>
<dbReference type="FunFam" id="3.40.50.2000:FF:000071">
    <property type="entry name" value="Glycosyltransferase"/>
    <property type="match status" value="1"/>
</dbReference>
<keyword evidence="3 6" id="KW-0328">Glycosyltransferase</keyword>
<dbReference type="EMBL" id="CAMGYJ010000011">
    <property type="protein sequence ID" value="CAI0557434.1"/>
    <property type="molecule type" value="Genomic_DNA"/>
</dbReference>
<dbReference type="SUPFAM" id="SSF53756">
    <property type="entry name" value="UDP-Glycosyltransferase/glycogen phosphorylase"/>
    <property type="match status" value="1"/>
</dbReference>
<dbReference type="Gene3D" id="3.40.50.2000">
    <property type="entry name" value="Glycogen Phosphorylase B"/>
    <property type="match status" value="2"/>
</dbReference>
<evidence type="ECO:0000256" key="4">
    <source>
        <dbReference type="ARBA" id="ARBA00022679"/>
    </source>
</evidence>
<evidence type="ECO:0000256" key="2">
    <source>
        <dbReference type="ARBA" id="ARBA00009995"/>
    </source>
</evidence>
<dbReference type="PANTHER" id="PTHR48047">
    <property type="entry name" value="GLYCOSYLTRANSFERASE"/>
    <property type="match status" value="1"/>
</dbReference>
<comment type="similarity">
    <text evidence="2 6">Belongs to the UDP-glycosyltransferase family.</text>
</comment>
<evidence type="ECO:0000256" key="6">
    <source>
        <dbReference type="RuleBase" id="RU003718"/>
    </source>
</evidence>
<organism evidence="9 10">
    <name type="scientific">Linum tenue</name>
    <dbReference type="NCBI Taxonomy" id="586396"/>
    <lineage>
        <taxon>Eukaryota</taxon>
        <taxon>Viridiplantae</taxon>
        <taxon>Streptophyta</taxon>
        <taxon>Embryophyta</taxon>
        <taxon>Tracheophyta</taxon>
        <taxon>Spermatophyta</taxon>
        <taxon>Magnoliopsida</taxon>
        <taxon>eudicotyledons</taxon>
        <taxon>Gunneridae</taxon>
        <taxon>Pentapetalae</taxon>
        <taxon>rosids</taxon>
        <taxon>fabids</taxon>
        <taxon>Malpighiales</taxon>
        <taxon>Linaceae</taxon>
        <taxon>Linum</taxon>
    </lineage>
</organism>
<evidence type="ECO:0000256" key="1">
    <source>
        <dbReference type="ARBA" id="ARBA00004935"/>
    </source>
</evidence>
<dbReference type="Pfam" id="PF00201">
    <property type="entry name" value="UDPGT"/>
    <property type="match status" value="1"/>
</dbReference>
<dbReference type="InterPro" id="IPR035595">
    <property type="entry name" value="UDP_glycos_trans_CS"/>
</dbReference>
<dbReference type="InterPro" id="IPR002213">
    <property type="entry name" value="UDP_glucos_trans"/>
</dbReference>
<evidence type="ECO:0000256" key="8">
    <source>
        <dbReference type="SAM" id="MobiDB-lite"/>
    </source>
</evidence>
<keyword evidence="4 6" id="KW-0808">Transferase</keyword>
<evidence type="ECO:0000313" key="9">
    <source>
        <dbReference type="EMBL" id="CAI0557434.1"/>
    </source>
</evidence>
<dbReference type="Proteomes" id="UP001154282">
    <property type="component" value="Unassembled WGS sequence"/>
</dbReference>
<evidence type="ECO:0000256" key="5">
    <source>
        <dbReference type="ARBA" id="ARBA00047606"/>
    </source>
</evidence>